<evidence type="ECO:0000313" key="2">
    <source>
        <dbReference type="EMBL" id="MBA4493101.1"/>
    </source>
</evidence>
<dbReference type="InterPro" id="IPR021027">
    <property type="entry name" value="Transposase_put_HTH"/>
</dbReference>
<evidence type="ECO:0000259" key="1">
    <source>
        <dbReference type="Pfam" id="PF12323"/>
    </source>
</evidence>
<gene>
    <name evidence="2" type="ORF">H1191_02075</name>
</gene>
<dbReference type="AlphaFoldDB" id="A0A7W1WNE9"/>
<proteinExistence type="predicted"/>
<comment type="caution">
    <text evidence="2">The sequence shown here is derived from an EMBL/GenBank/DDBJ whole genome shotgun (WGS) entry which is preliminary data.</text>
</comment>
<dbReference type="Proteomes" id="UP000535491">
    <property type="component" value="Unassembled WGS sequence"/>
</dbReference>
<protein>
    <submittedName>
        <fullName evidence="2">Helix-turn-helix domain-containing protein</fullName>
    </submittedName>
</protein>
<sequence>MLRTYKFRLYPKEQQERIDFTLERCRLLYIAFWTNGFMPTERKGRLCPTMIRRRHFPLGKRRSVFLPERMRKLPISGRITRIGSVISW</sequence>
<accession>A0A7W1WNE9</accession>
<dbReference type="RefSeq" id="WP_181750311.1">
    <property type="nucleotide sequence ID" value="NZ_JACEIQ010000001.1"/>
</dbReference>
<reference evidence="2 3" key="1">
    <citation type="submission" date="2020-07" db="EMBL/GenBank/DDBJ databases">
        <authorList>
            <person name="Feng H."/>
        </authorList>
    </citation>
    <scope>NUCLEOTIDE SEQUENCE [LARGE SCALE GENOMIC DNA]</scope>
    <source>
        <strain evidence="3">s-10</strain>
    </source>
</reference>
<dbReference type="EMBL" id="JACEIQ010000001">
    <property type="protein sequence ID" value="MBA4493101.1"/>
    <property type="molecule type" value="Genomic_DNA"/>
</dbReference>
<name>A0A7W1WNE9_9BACL</name>
<organism evidence="2 3">
    <name type="scientific">Paenactinomyces guangxiensis</name>
    <dbReference type="NCBI Taxonomy" id="1490290"/>
    <lineage>
        <taxon>Bacteria</taxon>
        <taxon>Bacillati</taxon>
        <taxon>Bacillota</taxon>
        <taxon>Bacilli</taxon>
        <taxon>Bacillales</taxon>
        <taxon>Thermoactinomycetaceae</taxon>
        <taxon>Paenactinomyces</taxon>
    </lineage>
</organism>
<evidence type="ECO:0000313" key="3">
    <source>
        <dbReference type="Proteomes" id="UP000535491"/>
    </source>
</evidence>
<dbReference type="Pfam" id="PF12323">
    <property type="entry name" value="HTH_OrfB_IS605"/>
    <property type="match status" value="1"/>
</dbReference>
<keyword evidence="3" id="KW-1185">Reference proteome</keyword>
<feature type="domain" description="Transposase putative helix-turn-helix" evidence="1">
    <location>
        <begin position="1"/>
        <end position="29"/>
    </location>
</feature>